<accession>A0AAW5WVI3</accession>
<dbReference type="Proteomes" id="UP001212401">
    <property type="component" value="Unassembled WGS sequence"/>
</dbReference>
<evidence type="ECO:0000313" key="2">
    <source>
        <dbReference type="EMBL" id="MCZ3668478.1"/>
    </source>
</evidence>
<evidence type="ECO:0000256" key="1">
    <source>
        <dbReference type="ARBA" id="ARBA00023125"/>
    </source>
</evidence>
<dbReference type="AlphaFoldDB" id="A0AAW5WVI3"/>
<name>A0AAW5WVI3_9LACO</name>
<evidence type="ECO:0008006" key="4">
    <source>
        <dbReference type="Google" id="ProtNLM"/>
    </source>
</evidence>
<gene>
    <name evidence="2" type="ORF">L2724_09550</name>
</gene>
<evidence type="ECO:0000313" key="3">
    <source>
        <dbReference type="Proteomes" id="UP001212401"/>
    </source>
</evidence>
<protein>
    <recommendedName>
        <fullName evidence="4">Integrase SAM-like N-terminal domain-containing protein</fullName>
    </recommendedName>
</protein>
<dbReference type="RefSeq" id="WP_269296304.1">
    <property type="nucleotide sequence ID" value="NZ_JAKHPH010000058.1"/>
</dbReference>
<comment type="caution">
    <text evidence="2">The sequence shown here is derived from an EMBL/GenBank/DDBJ whole genome shotgun (WGS) entry which is preliminary data.</text>
</comment>
<organism evidence="2 3">
    <name type="scientific">Limosilactobacillus vaginalis</name>
    <dbReference type="NCBI Taxonomy" id="1633"/>
    <lineage>
        <taxon>Bacteria</taxon>
        <taxon>Bacillati</taxon>
        <taxon>Bacillota</taxon>
        <taxon>Bacilli</taxon>
        <taxon>Lactobacillales</taxon>
        <taxon>Lactobacillaceae</taxon>
        <taxon>Limosilactobacillus</taxon>
    </lineage>
</organism>
<reference evidence="2" key="1">
    <citation type="submission" date="2022-01" db="EMBL/GenBank/DDBJ databases">
        <title>VMRC isolate genome collection.</title>
        <authorList>
            <person name="France M."/>
            <person name="Rutt L."/>
            <person name="Humphrys M."/>
            <person name="Ravel J."/>
        </authorList>
    </citation>
    <scope>NUCLEOTIDE SEQUENCE</scope>
    <source>
        <strain evidence="2">C0048A1</strain>
    </source>
</reference>
<dbReference type="Gene3D" id="1.10.150.130">
    <property type="match status" value="1"/>
</dbReference>
<dbReference type="EMBL" id="JAKHPH010000058">
    <property type="protein sequence ID" value="MCZ3668478.1"/>
    <property type="molecule type" value="Genomic_DNA"/>
</dbReference>
<sequence>MWVEKRAKDNYKFVEQYKDPLTGKNKRVSLTLDKNTAHTRKQAQSALEAKIQQRLLHIKDGTLKHGITLKQLSDEWLKNYHTLVKYHTYDNAKSRTHKIVSDIGNDVLVEKVKPVLLEDYLGSVKYFV</sequence>
<dbReference type="GO" id="GO:0003677">
    <property type="term" value="F:DNA binding"/>
    <property type="evidence" value="ECO:0007669"/>
    <property type="project" value="UniProtKB-KW"/>
</dbReference>
<keyword evidence="1" id="KW-0238">DNA-binding</keyword>
<dbReference type="InterPro" id="IPR010998">
    <property type="entry name" value="Integrase_recombinase_N"/>
</dbReference>
<proteinExistence type="predicted"/>